<gene>
    <name evidence="9" type="ORF">KFL_003510110</name>
</gene>
<evidence type="ECO:0000256" key="5">
    <source>
        <dbReference type="ARBA" id="ARBA00023273"/>
    </source>
</evidence>
<feature type="region of interest" description="Disordered" evidence="7">
    <location>
        <begin position="46"/>
        <end position="93"/>
    </location>
</feature>
<evidence type="ECO:0000256" key="3">
    <source>
        <dbReference type="ARBA" id="ARBA00022490"/>
    </source>
</evidence>
<evidence type="ECO:0000313" key="9">
    <source>
        <dbReference type="EMBL" id="GAQ87417.1"/>
    </source>
</evidence>
<dbReference type="GO" id="GO:0005856">
    <property type="term" value="C:cytoskeleton"/>
    <property type="evidence" value="ECO:0007669"/>
    <property type="project" value="UniProtKB-SubCell"/>
</dbReference>
<keyword evidence="10" id="KW-1185">Reference proteome</keyword>
<accession>A0A1Y1IFB3</accession>
<evidence type="ECO:0000256" key="1">
    <source>
        <dbReference type="ARBA" id="ARBA00004138"/>
    </source>
</evidence>
<feature type="coiled-coil region" evidence="6">
    <location>
        <begin position="208"/>
        <end position="242"/>
    </location>
</feature>
<evidence type="ECO:0000256" key="4">
    <source>
        <dbReference type="ARBA" id="ARBA00023212"/>
    </source>
</evidence>
<dbReference type="GO" id="GO:0005929">
    <property type="term" value="C:cilium"/>
    <property type="evidence" value="ECO:0007669"/>
    <property type="project" value="UniProtKB-SubCell"/>
</dbReference>
<keyword evidence="3" id="KW-0963">Cytoplasm</keyword>
<evidence type="ECO:0000256" key="7">
    <source>
        <dbReference type="SAM" id="MobiDB-lite"/>
    </source>
</evidence>
<protein>
    <recommendedName>
        <fullName evidence="8">Enkurin domain-containing protein</fullName>
    </recommendedName>
</protein>
<organism evidence="9 10">
    <name type="scientific">Klebsormidium nitens</name>
    <name type="common">Green alga</name>
    <name type="synonym">Ulothrix nitens</name>
    <dbReference type="NCBI Taxonomy" id="105231"/>
    <lineage>
        <taxon>Eukaryota</taxon>
        <taxon>Viridiplantae</taxon>
        <taxon>Streptophyta</taxon>
        <taxon>Klebsormidiophyceae</taxon>
        <taxon>Klebsormidiales</taxon>
        <taxon>Klebsormidiaceae</taxon>
        <taxon>Klebsormidium</taxon>
    </lineage>
</organism>
<keyword evidence="5" id="KW-0966">Cell projection</keyword>
<dbReference type="GO" id="GO:0005516">
    <property type="term" value="F:calmodulin binding"/>
    <property type="evidence" value="ECO:0000318"/>
    <property type="project" value="GO_Central"/>
</dbReference>
<dbReference type="PANTHER" id="PTHR21490">
    <property type="entry name" value="ENKURIN-RELATED"/>
    <property type="match status" value="1"/>
</dbReference>
<comment type="subcellular location">
    <subcellularLocation>
        <location evidence="1">Cell projection</location>
        <location evidence="1">Cilium</location>
    </subcellularLocation>
    <subcellularLocation>
        <location evidence="2">Cytoplasm</location>
        <location evidence="2">Cytoskeleton</location>
    </subcellularLocation>
</comment>
<evidence type="ECO:0000256" key="2">
    <source>
        <dbReference type="ARBA" id="ARBA00004245"/>
    </source>
</evidence>
<evidence type="ECO:0000313" key="10">
    <source>
        <dbReference type="Proteomes" id="UP000054558"/>
    </source>
</evidence>
<dbReference type="PROSITE" id="PS51665">
    <property type="entry name" value="ENKURIN"/>
    <property type="match status" value="1"/>
</dbReference>
<dbReference type="AlphaFoldDB" id="A0A1Y1IFB3"/>
<sequence>MMESGESVYALIPPAVETKQRPPIYRSLQPGEVDPSQFEMGCGTVKKAATFGPPRGTLKPSTNTYLRKHSKEPALPDPGPLSQTKAKLKPDLPKDRPIMGLVSAKNFVTANAIENILASPKKLKDAPPLATQKKDYGKVPGYLTKVKDQVKREKEHIEHLTQKMMHDGASDGIRHMSEEERQELIVGLKQKWQRINEAYQKMSFTLDTGTKKAKKEQYEAELAQIEKDIETLSRRVVLVAEEPTTRMESLRLR</sequence>
<dbReference type="OMA" id="HRVIYIA"/>
<dbReference type="EMBL" id="DF237300">
    <property type="protein sequence ID" value="GAQ87417.1"/>
    <property type="molecule type" value="Genomic_DNA"/>
</dbReference>
<proteinExistence type="predicted"/>
<keyword evidence="6" id="KW-0175">Coiled coil</keyword>
<dbReference type="InterPro" id="IPR052102">
    <property type="entry name" value="Enkurin_domain-protein"/>
</dbReference>
<dbReference type="PANTHER" id="PTHR21490:SF0">
    <property type="entry name" value="ENKURIN"/>
    <property type="match status" value="1"/>
</dbReference>
<dbReference type="STRING" id="105231.A0A1Y1IFB3"/>
<dbReference type="OrthoDB" id="2123594at2759"/>
<reference evidence="9 10" key="1">
    <citation type="journal article" date="2014" name="Nat. Commun.">
        <title>Klebsormidium flaccidum genome reveals primary factors for plant terrestrial adaptation.</title>
        <authorList>
            <person name="Hori K."/>
            <person name="Maruyama F."/>
            <person name="Fujisawa T."/>
            <person name="Togashi T."/>
            <person name="Yamamoto N."/>
            <person name="Seo M."/>
            <person name="Sato S."/>
            <person name="Yamada T."/>
            <person name="Mori H."/>
            <person name="Tajima N."/>
            <person name="Moriyama T."/>
            <person name="Ikeuchi M."/>
            <person name="Watanabe M."/>
            <person name="Wada H."/>
            <person name="Kobayashi K."/>
            <person name="Saito M."/>
            <person name="Masuda T."/>
            <person name="Sasaki-Sekimoto Y."/>
            <person name="Mashiguchi K."/>
            <person name="Awai K."/>
            <person name="Shimojima M."/>
            <person name="Masuda S."/>
            <person name="Iwai M."/>
            <person name="Nobusawa T."/>
            <person name="Narise T."/>
            <person name="Kondo S."/>
            <person name="Saito H."/>
            <person name="Sato R."/>
            <person name="Murakawa M."/>
            <person name="Ihara Y."/>
            <person name="Oshima-Yamada Y."/>
            <person name="Ohtaka K."/>
            <person name="Satoh M."/>
            <person name="Sonobe K."/>
            <person name="Ishii M."/>
            <person name="Ohtani R."/>
            <person name="Kanamori-Sato M."/>
            <person name="Honoki R."/>
            <person name="Miyazaki D."/>
            <person name="Mochizuki H."/>
            <person name="Umetsu J."/>
            <person name="Higashi K."/>
            <person name="Shibata D."/>
            <person name="Kamiya Y."/>
            <person name="Sato N."/>
            <person name="Nakamura Y."/>
            <person name="Tabata S."/>
            <person name="Ida S."/>
            <person name="Kurokawa K."/>
            <person name="Ohta H."/>
        </authorList>
    </citation>
    <scope>NUCLEOTIDE SEQUENCE [LARGE SCALE GENOMIC DNA]</scope>
    <source>
        <strain evidence="9 10">NIES-2285</strain>
    </source>
</reference>
<dbReference type="Pfam" id="PF13864">
    <property type="entry name" value="Enkurin"/>
    <property type="match status" value="1"/>
</dbReference>
<evidence type="ECO:0000256" key="6">
    <source>
        <dbReference type="SAM" id="Coils"/>
    </source>
</evidence>
<keyword evidence="4" id="KW-0206">Cytoskeleton</keyword>
<evidence type="ECO:0000259" key="8">
    <source>
        <dbReference type="PROSITE" id="PS51665"/>
    </source>
</evidence>
<name>A0A1Y1IFB3_KLENI</name>
<feature type="domain" description="Enkurin" evidence="8">
    <location>
        <begin position="145"/>
        <end position="240"/>
    </location>
</feature>
<dbReference type="Proteomes" id="UP000054558">
    <property type="component" value="Unassembled WGS sequence"/>
</dbReference>
<dbReference type="InterPro" id="IPR027012">
    <property type="entry name" value="Enkurin_dom"/>
</dbReference>